<feature type="domain" description="SnoaL-like" evidence="1">
    <location>
        <begin position="6"/>
        <end position="126"/>
    </location>
</feature>
<dbReference type="Pfam" id="PF13577">
    <property type="entry name" value="SnoaL_4"/>
    <property type="match status" value="1"/>
</dbReference>
<organism evidence="2 3">
    <name type="scientific">Halogeometricum rufum</name>
    <dbReference type="NCBI Taxonomy" id="553469"/>
    <lineage>
        <taxon>Archaea</taxon>
        <taxon>Methanobacteriati</taxon>
        <taxon>Methanobacteriota</taxon>
        <taxon>Stenosarchaea group</taxon>
        <taxon>Halobacteria</taxon>
        <taxon>Halobacteriales</taxon>
        <taxon>Haloferacaceae</taxon>
        <taxon>Halogeometricum</taxon>
    </lineage>
</organism>
<keyword evidence="3" id="KW-1185">Reference proteome</keyword>
<evidence type="ECO:0000313" key="3">
    <source>
        <dbReference type="Proteomes" id="UP000198531"/>
    </source>
</evidence>
<accession>A0A1I6IFU4</accession>
<dbReference type="AlphaFoldDB" id="A0A1I6IFU4"/>
<name>A0A1I6IFU4_9EURY</name>
<dbReference type="Gene3D" id="3.10.450.50">
    <property type="match status" value="1"/>
</dbReference>
<dbReference type="STRING" id="553469.SAMN04487947_3151"/>
<evidence type="ECO:0000313" key="2">
    <source>
        <dbReference type="EMBL" id="SFR65566.1"/>
    </source>
</evidence>
<dbReference type="RefSeq" id="WP_089809376.1">
    <property type="nucleotide sequence ID" value="NZ_FOYT01000003.1"/>
</dbReference>
<dbReference type="OrthoDB" id="350084at2157"/>
<gene>
    <name evidence="2" type="ORF">SAMN04487947_3151</name>
</gene>
<dbReference type="EMBL" id="FOYT01000003">
    <property type="protein sequence ID" value="SFR65566.1"/>
    <property type="molecule type" value="Genomic_DNA"/>
</dbReference>
<sequence length="141" mass="16322">MVEDTHVQDVLELTQLKHRYCHAIDDGDYETWVSLFADNGSFVRAGVDRYDGHDEIRTFANDVFDAAFSYSAHIVTNPVVEVSNETATGRWYLFLPYLSSEGERGWKQGVYEDTFRREHDKWRFETVTISMREDRTLGGTG</sequence>
<proteinExistence type="predicted"/>
<dbReference type="Proteomes" id="UP000198531">
    <property type="component" value="Unassembled WGS sequence"/>
</dbReference>
<reference evidence="3" key="1">
    <citation type="submission" date="2016-10" db="EMBL/GenBank/DDBJ databases">
        <authorList>
            <person name="Varghese N."/>
            <person name="Submissions S."/>
        </authorList>
    </citation>
    <scope>NUCLEOTIDE SEQUENCE [LARGE SCALE GENOMIC DNA]</scope>
    <source>
        <strain evidence="3">CGMCC 1.7736</strain>
    </source>
</reference>
<protein>
    <submittedName>
        <fullName evidence="2">SnoaL-like domain-containing protein</fullName>
    </submittedName>
</protein>
<dbReference type="CDD" id="cd00531">
    <property type="entry name" value="NTF2_like"/>
    <property type="match status" value="1"/>
</dbReference>
<dbReference type="InterPro" id="IPR037401">
    <property type="entry name" value="SnoaL-like"/>
</dbReference>
<evidence type="ECO:0000259" key="1">
    <source>
        <dbReference type="Pfam" id="PF13577"/>
    </source>
</evidence>
<dbReference type="InterPro" id="IPR032710">
    <property type="entry name" value="NTF2-like_dom_sf"/>
</dbReference>
<dbReference type="SUPFAM" id="SSF54427">
    <property type="entry name" value="NTF2-like"/>
    <property type="match status" value="1"/>
</dbReference>